<keyword evidence="1" id="KW-0238">DNA-binding</keyword>
<comment type="caution">
    <text evidence="3">The sequence shown here is derived from an EMBL/GenBank/DDBJ whole genome shotgun (WGS) entry which is preliminary data.</text>
</comment>
<feature type="domain" description="HTH merR-type" evidence="2">
    <location>
        <begin position="60"/>
        <end position="128"/>
    </location>
</feature>
<dbReference type="GO" id="GO:0003677">
    <property type="term" value="F:DNA binding"/>
    <property type="evidence" value="ECO:0007669"/>
    <property type="project" value="UniProtKB-KW"/>
</dbReference>
<dbReference type="GO" id="GO:0003700">
    <property type="term" value="F:DNA-binding transcription factor activity"/>
    <property type="evidence" value="ECO:0007669"/>
    <property type="project" value="InterPro"/>
</dbReference>
<reference evidence="3" key="1">
    <citation type="submission" date="2020-12" db="EMBL/GenBank/DDBJ databases">
        <title>Antrihabitans popcorni sp. nov. and Antrihabitans auranticaus sp. nov., isolated from a larva cave.</title>
        <authorList>
            <person name="Lee S.D."/>
            <person name="Kim I.S."/>
        </authorList>
    </citation>
    <scope>NUCLEOTIDE SEQUENCE</scope>
    <source>
        <strain evidence="3">YC3-6</strain>
    </source>
</reference>
<evidence type="ECO:0000313" key="4">
    <source>
        <dbReference type="Proteomes" id="UP000655868"/>
    </source>
</evidence>
<dbReference type="PANTHER" id="PTHR30204:SF93">
    <property type="entry name" value="HTH MERR-TYPE DOMAIN-CONTAINING PROTEIN"/>
    <property type="match status" value="1"/>
</dbReference>
<name>A0A934U1P1_9NOCA</name>
<dbReference type="Pfam" id="PF13411">
    <property type="entry name" value="MerR_1"/>
    <property type="match status" value="1"/>
</dbReference>
<gene>
    <name evidence="3" type="ORF">JGU71_05080</name>
</gene>
<dbReference type="AlphaFoldDB" id="A0A934U1P1"/>
<dbReference type="PROSITE" id="PS50937">
    <property type="entry name" value="HTH_MERR_2"/>
    <property type="match status" value="1"/>
</dbReference>
<sequence length="304" mass="33385">MTPSLPPRKPAHPSPVAVALDNIRKAPGRVRRQSRDAIGGAVAQLLDLALLQPDSNSSGEYRIDDLARLSGTTTRNIRAYRERGLLQPPRRVGRLALFDDSHLERLKLISSMLDRGYNITHVREMLTALEDGKELADVLGLQEALVKKWSEDEPEEMSVDAVRRLAGDQHSLDRLVSLGLVSLDGDKAIAARPKLLRAFEAMRNYGMAMDTVIDVHEEVSPSIDKISRTLVDAGAQQVARRFDPAKPRGEADLTDLASMLVEFRTLAVSSVTASLAISIERTIETVVGNFLADLLDKQSEHEAG</sequence>
<dbReference type="SMART" id="SM00422">
    <property type="entry name" value="HTH_MERR"/>
    <property type="match status" value="1"/>
</dbReference>
<dbReference type="SUPFAM" id="SSF46955">
    <property type="entry name" value="Putative DNA-binding domain"/>
    <property type="match status" value="1"/>
</dbReference>
<dbReference type="InterPro" id="IPR000551">
    <property type="entry name" value="MerR-type_HTH_dom"/>
</dbReference>
<keyword evidence="4" id="KW-1185">Reference proteome</keyword>
<evidence type="ECO:0000256" key="1">
    <source>
        <dbReference type="ARBA" id="ARBA00023125"/>
    </source>
</evidence>
<dbReference type="RefSeq" id="WP_199702971.1">
    <property type="nucleotide sequence ID" value="NZ_JAEMNV010000002.1"/>
</dbReference>
<dbReference type="InterPro" id="IPR009061">
    <property type="entry name" value="DNA-bd_dom_put_sf"/>
</dbReference>
<protein>
    <submittedName>
        <fullName evidence="3">MerR family transcriptional regulator</fullName>
    </submittedName>
</protein>
<accession>A0A934U1P1</accession>
<organism evidence="3 4">
    <name type="scientific">Antrihabitans stalagmiti</name>
    <dbReference type="NCBI Taxonomy" id="2799499"/>
    <lineage>
        <taxon>Bacteria</taxon>
        <taxon>Bacillati</taxon>
        <taxon>Actinomycetota</taxon>
        <taxon>Actinomycetes</taxon>
        <taxon>Mycobacteriales</taxon>
        <taxon>Nocardiaceae</taxon>
        <taxon>Antrihabitans</taxon>
    </lineage>
</organism>
<evidence type="ECO:0000259" key="2">
    <source>
        <dbReference type="PROSITE" id="PS50937"/>
    </source>
</evidence>
<dbReference type="EMBL" id="JAEMNV010000002">
    <property type="protein sequence ID" value="MBJ8338252.1"/>
    <property type="molecule type" value="Genomic_DNA"/>
</dbReference>
<evidence type="ECO:0000313" key="3">
    <source>
        <dbReference type="EMBL" id="MBJ8338252.1"/>
    </source>
</evidence>
<proteinExistence type="predicted"/>
<dbReference type="InterPro" id="IPR047057">
    <property type="entry name" value="MerR_fam"/>
</dbReference>
<dbReference type="Proteomes" id="UP000655868">
    <property type="component" value="Unassembled WGS sequence"/>
</dbReference>
<dbReference type="PANTHER" id="PTHR30204">
    <property type="entry name" value="REDOX-CYCLING DRUG-SENSING TRANSCRIPTIONAL ACTIVATOR SOXR"/>
    <property type="match status" value="1"/>
</dbReference>
<dbReference type="Gene3D" id="1.10.1660.10">
    <property type="match status" value="1"/>
</dbReference>